<sequence>MDDIKRKILGIFVCMLLISTIPVIGITVDEELKEEMIVNDYSVGTLSISP</sequence>
<evidence type="ECO:0000313" key="2">
    <source>
        <dbReference type="EMBL" id="GAI01053.1"/>
    </source>
</evidence>
<proteinExistence type="predicted"/>
<dbReference type="EMBL" id="BARU01046313">
    <property type="protein sequence ID" value="GAI01053.1"/>
    <property type="molecule type" value="Genomic_DNA"/>
</dbReference>
<organism evidence="2">
    <name type="scientific">marine sediment metagenome</name>
    <dbReference type="NCBI Taxonomy" id="412755"/>
    <lineage>
        <taxon>unclassified sequences</taxon>
        <taxon>metagenomes</taxon>
        <taxon>ecological metagenomes</taxon>
    </lineage>
</organism>
<keyword evidence="1" id="KW-1133">Transmembrane helix</keyword>
<name>X1K3E5_9ZZZZ</name>
<comment type="caution">
    <text evidence="2">The sequence shown here is derived from an EMBL/GenBank/DDBJ whole genome shotgun (WGS) entry which is preliminary data.</text>
</comment>
<protein>
    <submittedName>
        <fullName evidence="2">Uncharacterized protein</fullName>
    </submittedName>
</protein>
<accession>X1K3E5</accession>
<gene>
    <name evidence="2" type="ORF">S03H2_69921</name>
</gene>
<reference evidence="2" key="1">
    <citation type="journal article" date="2014" name="Front. Microbiol.">
        <title>High frequency of phylogenetically diverse reductive dehalogenase-homologous genes in deep subseafloor sedimentary metagenomes.</title>
        <authorList>
            <person name="Kawai M."/>
            <person name="Futagami T."/>
            <person name="Toyoda A."/>
            <person name="Takaki Y."/>
            <person name="Nishi S."/>
            <person name="Hori S."/>
            <person name="Arai W."/>
            <person name="Tsubouchi T."/>
            <person name="Morono Y."/>
            <person name="Uchiyama I."/>
            <person name="Ito T."/>
            <person name="Fujiyama A."/>
            <person name="Inagaki F."/>
            <person name="Takami H."/>
        </authorList>
    </citation>
    <scope>NUCLEOTIDE SEQUENCE</scope>
    <source>
        <strain evidence="2">Expedition CK06-06</strain>
    </source>
</reference>
<keyword evidence="1" id="KW-0812">Transmembrane</keyword>
<evidence type="ECO:0000256" key="1">
    <source>
        <dbReference type="SAM" id="Phobius"/>
    </source>
</evidence>
<keyword evidence="1" id="KW-0472">Membrane</keyword>
<dbReference type="AlphaFoldDB" id="X1K3E5"/>
<feature type="transmembrane region" description="Helical" evidence="1">
    <location>
        <begin position="7"/>
        <end position="28"/>
    </location>
</feature>